<accession>A0A0P0DI19</accession>
<evidence type="ECO:0000313" key="2">
    <source>
        <dbReference type="EMBL" id="ALJ10579.1"/>
    </source>
</evidence>
<sequence length="133" mass="15280">MDSKCKDIPSCEVVNKQPGKTSENVVISQPKSERMWSSEICSCFEDIEICLWSTFFPQCYLCCMYMEYNECFCSSLLVPNSLMALRIQHRNRHGIKGTICDDCIKSTCYGPCTMCQLKRDMKHIISTKGSLIY</sequence>
<evidence type="ECO:0000256" key="1">
    <source>
        <dbReference type="ARBA" id="ARBA00009024"/>
    </source>
</evidence>
<protein>
    <submittedName>
        <fullName evidence="2">Placenta specific protein 8</fullName>
    </submittedName>
</protein>
<dbReference type="PANTHER" id="PTHR15907">
    <property type="entry name" value="DUF614 FAMILY PROTEIN-RELATED"/>
    <property type="match status" value="1"/>
</dbReference>
<dbReference type="Pfam" id="PF04749">
    <property type="entry name" value="PLAC8"/>
    <property type="match status" value="1"/>
</dbReference>
<dbReference type="NCBIfam" id="TIGR01571">
    <property type="entry name" value="A_thal_Cys_rich"/>
    <property type="match status" value="1"/>
</dbReference>
<name>A0A0P0DI19_DUGJA</name>
<dbReference type="EMBL" id="KR536614">
    <property type="protein sequence ID" value="ALJ10579.1"/>
    <property type="molecule type" value="mRNA"/>
</dbReference>
<dbReference type="AlphaFoldDB" id="A0A0P0DI19"/>
<comment type="similarity">
    <text evidence="1">Belongs to the cornifelin family.</text>
</comment>
<organism evidence="2">
    <name type="scientific">Dugesia japonica</name>
    <name type="common">Planarian</name>
    <dbReference type="NCBI Taxonomy" id="6161"/>
    <lineage>
        <taxon>Eukaryota</taxon>
        <taxon>Metazoa</taxon>
        <taxon>Spiralia</taxon>
        <taxon>Lophotrochozoa</taxon>
        <taxon>Platyhelminthes</taxon>
        <taxon>Rhabditophora</taxon>
        <taxon>Seriata</taxon>
        <taxon>Tricladida</taxon>
        <taxon>Continenticola</taxon>
        <taxon>Geoplanoidea</taxon>
        <taxon>Dugesiidae</taxon>
        <taxon>Dugesia</taxon>
    </lineage>
</organism>
<dbReference type="InterPro" id="IPR006461">
    <property type="entry name" value="PLAC_motif_containing"/>
</dbReference>
<reference evidence="2" key="1">
    <citation type="submission" date="2015-05" db="EMBL/GenBank/DDBJ databases">
        <title>Plac8, a Novel Multifunctional protein in Planarian, D. japonica.</title>
        <authorList>
            <person name="Pang Q."/>
            <person name="Gao L."/>
            <person name="Bai Y."/>
            <person name="Deng H."/>
            <person name="Han Y."/>
            <person name="Hu W."/>
            <person name="Liu B."/>
            <person name="Zhao B."/>
        </authorList>
    </citation>
    <scope>NUCLEOTIDE SEQUENCE</scope>
</reference>
<proteinExistence type="evidence at transcript level"/>
<gene>
    <name evidence="2" type="primary">Plac 8</name>
</gene>